<keyword evidence="2" id="KW-1185">Reference proteome</keyword>
<dbReference type="EMBL" id="CM045765">
    <property type="protein sequence ID" value="KAI8000007.1"/>
    <property type="molecule type" value="Genomic_DNA"/>
</dbReference>
<evidence type="ECO:0000313" key="1">
    <source>
        <dbReference type="EMBL" id="KAI8000007.1"/>
    </source>
</evidence>
<name>A0ACC0GHQ4_9ERIC</name>
<gene>
    <name evidence="1" type="ORF">LOK49_LG09G00491</name>
</gene>
<evidence type="ECO:0000313" key="2">
    <source>
        <dbReference type="Proteomes" id="UP001060215"/>
    </source>
</evidence>
<reference evidence="1 2" key="1">
    <citation type="journal article" date="2022" name="Plant J.">
        <title>Chromosome-level genome of Camellia lanceoleosa provides a valuable resource for understanding genome evolution and self-incompatibility.</title>
        <authorList>
            <person name="Gong W."/>
            <person name="Xiao S."/>
            <person name="Wang L."/>
            <person name="Liao Z."/>
            <person name="Chang Y."/>
            <person name="Mo W."/>
            <person name="Hu G."/>
            <person name="Li W."/>
            <person name="Zhao G."/>
            <person name="Zhu H."/>
            <person name="Hu X."/>
            <person name="Ji K."/>
            <person name="Xiang X."/>
            <person name="Song Q."/>
            <person name="Yuan D."/>
            <person name="Jin S."/>
            <person name="Zhang L."/>
        </authorList>
    </citation>
    <scope>NUCLEOTIDE SEQUENCE [LARGE SCALE GENOMIC DNA]</scope>
    <source>
        <strain evidence="1">SQ_2022a</strain>
    </source>
</reference>
<organism evidence="1 2">
    <name type="scientific">Camellia lanceoleosa</name>
    <dbReference type="NCBI Taxonomy" id="1840588"/>
    <lineage>
        <taxon>Eukaryota</taxon>
        <taxon>Viridiplantae</taxon>
        <taxon>Streptophyta</taxon>
        <taxon>Embryophyta</taxon>
        <taxon>Tracheophyta</taxon>
        <taxon>Spermatophyta</taxon>
        <taxon>Magnoliopsida</taxon>
        <taxon>eudicotyledons</taxon>
        <taxon>Gunneridae</taxon>
        <taxon>Pentapetalae</taxon>
        <taxon>asterids</taxon>
        <taxon>Ericales</taxon>
        <taxon>Theaceae</taxon>
        <taxon>Camellia</taxon>
    </lineage>
</organism>
<accession>A0ACC0GHQ4</accession>
<proteinExistence type="predicted"/>
<protein>
    <submittedName>
        <fullName evidence="1">Uncharacterized protein</fullName>
    </submittedName>
</protein>
<sequence length="107" mass="11365">MLLRAASAFCVLNNHGDNPSPFVSPALSSSLNSAAFVLGVSQLKSQDGFVVCASKGSNSRRLTGVVFDPFEEGPRLVGATSVAFSVGVLLLEYFGVRMVEYFAFVLQ</sequence>
<dbReference type="Proteomes" id="UP001060215">
    <property type="component" value="Chromosome 8"/>
</dbReference>
<comment type="caution">
    <text evidence="1">The sequence shown here is derived from an EMBL/GenBank/DDBJ whole genome shotgun (WGS) entry which is preliminary data.</text>
</comment>